<dbReference type="GeneID" id="25911384"/>
<dbReference type="AlphaFoldDB" id="A0A0L0FKU0"/>
<dbReference type="OrthoDB" id="414863at2759"/>
<sequence>MRQGKLVWGKTPAFFVIFAVLYWCHWYTEPKRGSDERLPDAHFNGTENTTSARLDINKDGNKKTLEDMGNETLSPHTIVTLQDTKNRYYPSFNHSHAVWDEEVVQQEKHKRVRVVVSLTTTPGRLPYIHNILNRIKTFTDQPDAIYVNLPEKSRRTQDAYIVPEWLKNDPNVTVVQAEMDYGPATKLLPTLKLETDPDTLIVVLDDDSSYHSGMIARYVDWSRRLPYAALGISGLNVTCAVSMHINSSTLLSDVPKSSVHKLFCPSLTYDKFLYIRQLKGGTCMRTVTNRRPNDCAAAVYNIPLATDVIEAYASLAVRRGFFDYSVFDFTTISERLEANNCFYRVDDIWFGGYLASKNISRFIIPSRPIGDLGLNATYVHPKVRKEYTGKNIPTEKVPALSPIDSLHENSHVRPDELTSAQCNIEGVNYFREVWGNLPRVQTYTPADASEYEML</sequence>
<evidence type="ECO:0000313" key="2">
    <source>
        <dbReference type="EMBL" id="KNC76628.1"/>
    </source>
</evidence>
<protein>
    <submittedName>
        <fullName evidence="2">Uncharacterized protein</fullName>
    </submittedName>
</protein>
<keyword evidence="3" id="KW-1185">Reference proteome</keyword>
<reference evidence="2 3" key="1">
    <citation type="submission" date="2011-02" db="EMBL/GenBank/DDBJ databases">
        <title>The Genome Sequence of Sphaeroforma arctica JP610.</title>
        <authorList>
            <consortium name="The Broad Institute Genome Sequencing Platform"/>
            <person name="Russ C."/>
            <person name="Cuomo C."/>
            <person name="Young S.K."/>
            <person name="Zeng Q."/>
            <person name="Gargeya S."/>
            <person name="Alvarado L."/>
            <person name="Berlin A."/>
            <person name="Chapman S.B."/>
            <person name="Chen Z."/>
            <person name="Freedman E."/>
            <person name="Gellesch M."/>
            <person name="Goldberg J."/>
            <person name="Griggs A."/>
            <person name="Gujja S."/>
            <person name="Heilman E."/>
            <person name="Heiman D."/>
            <person name="Howarth C."/>
            <person name="Mehta T."/>
            <person name="Neiman D."/>
            <person name="Pearson M."/>
            <person name="Roberts A."/>
            <person name="Saif S."/>
            <person name="Shea T."/>
            <person name="Shenoy N."/>
            <person name="Sisk P."/>
            <person name="Stolte C."/>
            <person name="Sykes S."/>
            <person name="White J."/>
            <person name="Yandava C."/>
            <person name="Burger G."/>
            <person name="Gray M.W."/>
            <person name="Holland P.W.H."/>
            <person name="King N."/>
            <person name="Lang F.B.F."/>
            <person name="Roger A.J."/>
            <person name="Ruiz-Trillo I."/>
            <person name="Haas B."/>
            <person name="Nusbaum C."/>
            <person name="Birren B."/>
        </authorList>
    </citation>
    <scope>NUCLEOTIDE SEQUENCE [LARGE SCALE GENOMIC DNA]</scope>
    <source>
        <strain evidence="2 3">JP610</strain>
    </source>
</reference>
<dbReference type="EMBL" id="KQ243021">
    <property type="protein sequence ID" value="KNC76628.1"/>
    <property type="molecule type" value="Genomic_DNA"/>
</dbReference>
<evidence type="ECO:0000313" key="3">
    <source>
        <dbReference type="Proteomes" id="UP000054560"/>
    </source>
</evidence>
<organism evidence="2 3">
    <name type="scientific">Sphaeroforma arctica JP610</name>
    <dbReference type="NCBI Taxonomy" id="667725"/>
    <lineage>
        <taxon>Eukaryota</taxon>
        <taxon>Ichthyosporea</taxon>
        <taxon>Ichthyophonida</taxon>
        <taxon>Sphaeroforma</taxon>
    </lineage>
</organism>
<name>A0A0L0FKU0_9EUKA</name>
<keyword evidence="1" id="KW-1133">Transmembrane helix</keyword>
<accession>A0A0L0FKU0</accession>
<dbReference type="RefSeq" id="XP_014150530.1">
    <property type="nucleotide sequence ID" value="XM_014295055.1"/>
</dbReference>
<evidence type="ECO:0000256" key="1">
    <source>
        <dbReference type="SAM" id="Phobius"/>
    </source>
</evidence>
<proteinExistence type="predicted"/>
<gene>
    <name evidence="2" type="ORF">SARC_10880</name>
</gene>
<feature type="transmembrane region" description="Helical" evidence="1">
    <location>
        <begin position="12"/>
        <end position="28"/>
    </location>
</feature>
<dbReference type="eggNOG" id="ENOG502SB5G">
    <property type="taxonomic scope" value="Eukaryota"/>
</dbReference>
<dbReference type="Proteomes" id="UP000054560">
    <property type="component" value="Unassembled WGS sequence"/>
</dbReference>
<keyword evidence="1" id="KW-0472">Membrane</keyword>
<dbReference type="STRING" id="667725.A0A0L0FKU0"/>
<keyword evidence="1" id="KW-0812">Transmembrane</keyword>